<feature type="compositionally biased region" description="Low complexity" evidence="1">
    <location>
        <begin position="137"/>
        <end position="149"/>
    </location>
</feature>
<dbReference type="AlphaFoldDB" id="A0A7J7NCJ2"/>
<sequence>MVVMLNWIELRSFFTVTLSNGCPCRHIIRFPFIVNRGGLDSLSGLLFGSFITRIYHCIKKQKDGQCCPGEYGYDLSSYHCWGVAYAEYPSSMQVSSNWSCCGISKLQEEPSTVTSIVQGPLFSHPPSASHNGSQGATSLQTSSPSSTSQEKITNGDNNQEFKPIMNVMSHSARLLGSAAANVSILNNLSQARQVMSSASLTGETSFMGLQTINGIPMAMHMSNMISNGAAQNSFSSSQSCIASLVRTSQNAQNAVLGSFSTQAYNISGNSNHGMSPPLVNVQAAVTTGQSVPAIS</sequence>
<comment type="caution">
    <text evidence="2">The sequence shown here is derived from an EMBL/GenBank/DDBJ whole genome shotgun (WGS) entry which is preliminary data.</text>
</comment>
<dbReference type="GO" id="GO:0005667">
    <property type="term" value="C:transcription regulator complex"/>
    <property type="evidence" value="ECO:0007669"/>
    <property type="project" value="TreeGrafter"/>
</dbReference>
<dbReference type="OrthoDB" id="7690434at2759"/>
<name>A0A7J7NCJ2_9MAGN</name>
<dbReference type="GO" id="GO:0016592">
    <property type="term" value="C:mediator complex"/>
    <property type="evidence" value="ECO:0007669"/>
    <property type="project" value="TreeGrafter"/>
</dbReference>
<evidence type="ECO:0000313" key="3">
    <source>
        <dbReference type="Proteomes" id="UP000541444"/>
    </source>
</evidence>
<dbReference type="Proteomes" id="UP000541444">
    <property type="component" value="Unassembled WGS sequence"/>
</dbReference>
<gene>
    <name evidence="2" type="ORF">GIB67_041026</name>
</gene>
<keyword evidence="3" id="KW-1185">Reference proteome</keyword>
<feature type="region of interest" description="Disordered" evidence="1">
    <location>
        <begin position="124"/>
        <end position="160"/>
    </location>
</feature>
<dbReference type="PANTHER" id="PTHR12433:SF11">
    <property type="entry name" value="MEDIATOR OF RNA POLYMERASE II TRANSCRIPTION SUBUNIT 25"/>
    <property type="match status" value="1"/>
</dbReference>
<dbReference type="PANTHER" id="PTHR12433">
    <property type="entry name" value="MEDIATOR OF RNA POLYMERASE II TRANSCRIPTION SUBUNIT 25"/>
    <property type="match status" value="1"/>
</dbReference>
<reference evidence="2 3" key="1">
    <citation type="journal article" date="2020" name="IScience">
        <title>Genome Sequencing of the Endangered Kingdonia uniflora (Circaeasteraceae, Ranunculales) Reveals Potential Mechanisms of Evolutionary Specialization.</title>
        <authorList>
            <person name="Sun Y."/>
            <person name="Deng T."/>
            <person name="Zhang A."/>
            <person name="Moore M.J."/>
            <person name="Landis J.B."/>
            <person name="Lin N."/>
            <person name="Zhang H."/>
            <person name="Zhang X."/>
            <person name="Huang J."/>
            <person name="Zhang X."/>
            <person name="Sun H."/>
            <person name="Wang H."/>
        </authorList>
    </citation>
    <scope>NUCLEOTIDE SEQUENCE [LARGE SCALE GENOMIC DNA]</scope>
    <source>
        <strain evidence="2">TB1705</strain>
        <tissue evidence="2">Leaf</tissue>
    </source>
</reference>
<organism evidence="2 3">
    <name type="scientific">Kingdonia uniflora</name>
    <dbReference type="NCBI Taxonomy" id="39325"/>
    <lineage>
        <taxon>Eukaryota</taxon>
        <taxon>Viridiplantae</taxon>
        <taxon>Streptophyta</taxon>
        <taxon>Embryophyta</taxon>
        <taxon>Tracheophyta</taxon>
        <taxon>Spermatophyta</taxon>
        <taxon>Magnoliopsida</taxon>
        <taxon>Ranunculales</taxon>
        <taxon>Circaeasteraceae</taxon>
        <taxon>Kingdonia</taxon>
    </lineage>
</organism>
<evidence type="ECO:0000256" key="1">
    <source>
        <dbReference type="SAM" id="MobiDB-lite"/>
    </source>
</evidence>
<feature type="compositionally biased region" description="Polar residues" evidence="1">
    <location>
        <begin position="126"/>
        <end position="136"/>
    </location>
</feature>
<evidence type="ECO:0000313" key="2">
    <source>
        <dbReference type="EMBL" id="KAF6164774.1"/>
    </source>
</evidence>
<proteinExistence type="predicted"/>
<dbReference type="GO" id="GO:0045944">
    <property type="term" value="P:positive regulation of transcription by RNA polymerase II"/>
    <property type="evidence" value="ECO:0007669"/>
    <property type="project" value="TreeGrafter"/>
</dbReference>
<protein>
    <submittedName>
        <fullName evidence="2">Uncharacterized protein</fullName>
    </submittedName>
</protein>
<accession>A0A7J7NCJ2</accession>
<feature type="compositionally biased region" description="Polar residues" evidence="1">
    <location>
        <begin position="150"/>
        <end position="160"/>
    </location>
</feature>
<dbReference type="EMBL" id="JACGCM010000911">
    <property type="protein sequence ID" value="KAF6164774.1"/>
    <property type="molecule type" value="Genomic_DNA"/>
</dbReference>